<organism evidence="1 2">
    <name type="scientific">Paenibacillus medicaginis</name>
    <dbReference type="NCBI Taxonomy" id="1470560"/>
    <lineage>
        <taxon>Bacteria</taxon>
        <taxon>Bacillati</taxon>
        <taxon>Bacillota</taxon>
        <taxon>Bacilli</taxon>
        <taxon>Bacillales</taxon>
        <taxon>Paenibacillaceae</taxon>
        <taxon>Paenibacillus</taxon>
    </lineage>
</organism>
<name>A0ABV5BY61_9BACL</name>
<dbReference type="EMBL" id="JBHIRY010000005">
    <property type="protein sequence ID" value="MFB5760192.1"/>
    <property type="molecule type" value="Genomic_DNA"/>
</dbReference>
<reference evidence="1 2" key="1">
    <citation type="submission" date="2024-09" db="EMBL/GenBank/DDBJ databases">
        <title>Paenibacillus zeirhizospherea sp. nov., isolated from surface of the maize (Zea mays) roots in a horticulture field, Hungary.</title>
        <authorList>
            <person name="Marton D."/>
            <person name="Farkas M."/>
            <person name="Bedics A."/>
            <person name="Toth E."/>
            <person name="Tancsics A."/>
            <person name="Boka K."/>
            <person name="Marati G."/>
            <person name="Kriszt B."/>
            <person name="Cserhati M."/>
        </authorList>
    </citation>
    <scope>NUCLEOTIDE SEQUENCE [LARGE SCALE GENOMIC DNA]</scope>
    <source>
        <strain evidence="1 2">JCM 18446</strain>
    </source>
</reference>
<proteinExistence type="predicted"/>
<dbReference type="Proteomes" id="UP001580430">
    <property type="component" value="Unassembled WGS sequence"/>
</dbReference>
<evidence type="ECO:0000313" key="2">
    <source>
        <dbReference type="Proteomes" id="UP001580430"/>
    </source>
</evidence>
<protein>
    <submittedName>
        <fullName evidence="1">Uncharacterized protein</fullName>
    </submittedName>
</protein>
<gene>
    <name evidence="1" type="ORF">ACE5LO_07270</name>
</gene>
<accession>A0ABV5BY61</accession>
<evidence type="ECO:0000313" key="1">
    <source>
        <dbReference type="EMBL" id="MFB5760192.1"/>
    </source>
</evidence>
<sequence length="328" mass="38124">MSEEFYLDLMDDTINDTSFERQFVNVLSRTTDIYHSSLFDTYGEDRLFDNGYRRRTKHEVYSGIKKCEHIGVIINAEIVNLPYTVINERGKPAETAFTVRNPELHRNIYLVPDHTPTRILKDKAYHNAGLEALFKDQKITRDCLDSWIGAMSDLNVGERVAASIIHEYGHILTYRAMDNEDIETAIQMYDWLGDMGYLDNCSHRIVQFSKDPLWQMNVAVEQLAEDFRVSQYVKKEQDVCPLPSCLSYRQDIANPEKYLEGVEIMTKLLNIQEQIRKKQQKTSLDNILPFGEANRSDSVMNHFSLGEITPLTEDDKKKAREELTKMFE</sequence>
<dbReference type="RefSeq" id="WP_375519367.1">
    <property type="nucleotide sequence ID" value="NZ_JBHIRY010000005.1"/>
</dbReference>
<keyword evidence="2" id="KW-1185">Reference proteome</keyword>
<comment type="caution">
    <text evidence="1">The sequence shown here is derived from an EMBL/GenBank/DDBJ whole genome shotgun (WGS) entry which is preliminary data.</text>
</comment>